<dbReference type="GO" id="GO:0009003">
    <property type="term" value="F:signal peptidase activity"/>
    <property type="evidence" value="ECO:0007669"/>
    <property type="project" value="UniProtKB-EC"/>
</dbReference>
<dbReference type="InterPro" id="IPR019758">
    <property type="entry name" value="Pept_S26A_signal_pept_1_CS"/>
</dbReference>
<protein>
    <recommendedName>
        <fullName evidence="4 12">Signal peptidase I</fullName>
        <ecNumber evidence="4 12">3.4.21.89</ecNumber>
    </recommendedName>
</protein>
<dbReference type="PANTHER" id="PTHR43390:SF1">
    <property type="entry name" value="CHLOROPLAST PROCESSING PEPTIDASE"/>
    <property type="match status" value="1"/>
</dbReference>
<dbReference type="NCBIfam" id="TIGR02227">
    <property type="entry name" value="sigpep_I_bact"/>
    <property type="match status" value="1"/>
</dbReference>
<evidence type="ECO:0000256" key="4">
    <source>
        <dbReference type="ARBA" id="ARBA00013208"/>
    </source>
</evidence>
<organism evidence="15 16">
    <name type="scientific">Vagococcus teuberi</name>
    <dbReference type="NCBI Taxonomy" id="519472"/>
    <lineage>
        <taxon>Bacteria</taxon>
        <taxon>Bacillati</taxon>
        <taxon>Bacillota</taxon>
        <taxon>Bacilli</taxon>
        <taxon>Lactobacillales</taxon>
        <taxon>Enterococcaceae</taxon>
        <taxon>Vagococcus</taxon>
    </lineage>
</organism>
<keyword evidence="8 12" id="KW-0378">Hydrolase</keyword>
<dbReference type="InterPro" id="IPR019533">
    <property type="entry name" value="Peptidase_S26"/>
</dbReference>
<dbReference type="PRINTS" id="PR00727">
    <property type="entry name" value="LEADERPTASE"/>
</dbReference>
<dbReference type="GO" id="GO:0005886">
    <property type="term" value="C:plasma membrane"/>
    <property type="evidence" value="ECO:0007669"/>
    <property type="project" value="UniProtKB-SubCell"/>
</dbReference>
<feature type="transmembrane region" description="Helical" evidence="12">
    <location>
        <begin position="12"/>
        <end position="33"/>
    </location>
</feature>
<gene>
    <name evidence="15" type="ORF">BHY08_02025</name>
</gene>
<evidence type="ECO:0000256" key="12">
    <source>
        <dbReference type="RuleBase" id="RU003993"/>
    </source>
</evidence>
<evidence type="ECO:0000256" key="5">
    <source>
        <dbReference type="ARBA" id="ARBA00022475"/>
    </source>
</evidence>
<dbReference type="InterPro" id="IPR019756">
    <property type="entry name" value="Pept_S26A_signal_pept_1_Ser-AS"/>
</dbReference>
<feature type="active site" evidence="11">
    <location>
        <position position="37"/>
    </location>
</feature>
<evidence type="ECO:0000256" key="1">
    <source>
        <dbReference type="ARBA" id="ARBA00000677"/>
    </source>
</evidence>
<name>A0A1J0A445_9ENTE</name>
<keyword evidence="9 12" id="KW-1133">Transmembrane helix</keyword>
<evidence type="ECO:0000256" key="9">
    <source>
        <dbReference type="ARBA" id="ARBA00022989"/>
    </source>
</evidence>
<keyword evidence="6 12" id="KW-0645">Protease</keyword>
<dbReference type="RefSeq" id="WP_071456280.1">
    <property type="nucleotide sequence ID" value="NZ_CP017267.1"/>
</dbReference>
<evidence type="ECO:0000313" key="15">
    <source>
        <dbReference type="EMBL" id="APB30712.1"/>
    </source>
</evidence>
<keyword evidence="5" id="KW-1003">Cell membrane</keyword>
<comment type="catalytic activity">
    <reaction evidence="1 12">
        <text>Cleavage of hydrophobic, N-terminal signal or leader sequences from secreted and periplasmic proteins.</text>
        <dbReference type="EC" id="3.4.21.89"/>
    </reaction>
</comment>
<evidence type="ECO:0000256" key="13">
    <source>
        <dbReference type="RuleBase" id="RU362042"/>
    </source>
</evidence>
<dbReference type="AlphaFoldDB" id="A0A1J0A445"/>
<dbReference type="EC" id="3.4.21.89" evidence="4 12"/>
<feature type="active site" evidence="11">
    <location>
        <position position="76"/>
    </location>
</feature>
<dbReference type="GO" id="GO:0004252">
    <property type="term" value="F:serine-type endopeptidase activity"/>
    <property type="evidence" value="ECO:0007669"/>
    <property type="project" value="InterPro"/>
</dbReference>
<dbReference type="GO" id="GO:0006465">
    <property type="term" value="P:signal peptide processing"/>
    <property type="evidence" value="ECO:0007669"/>
    <property type="project" value="InterPro"/>
</dbReference>
<dbReference type="PROSITE" id="PS00501">
    <property type="entry name" value="SPASE_I_1"/>
    <property type="match status" value="1"/>
</dbReference>
<dbReference type="SUPFAM" id="SSF51306">
    <property type="entry name" value="LexA/Signal peptidase"/>
    <property type="match status" value="1"/>
</dbReference>
<reference evidence="15 16" key="1">
    <citation type="submission" date="2016-09" db="EMBL/GenBank/DDBJ databases">
        <title>Vagococcus teuberi sp. nov., isolated from the Malian artisanal sour milk fene.</title>
        <authorList>
            <person name="Wullschleger S."/>
            <person name="Seifert C."/>
            <person name="Baumgartner S."/>
            <person name="Lacroix C."/>
            <person name="Bonfoh B."/>
            <person name="Stevens M.J."/>
            <person name="Meile L."/>
        </authorList>
    </citation>
    <scope>NUCLEOTIDE SEQUENCE [LARGE SCALE GENOMIC DNA]</scope>
    <source>
        <strain evidence="15 16">DSM 21459</strain>
    </source>
</reference>
<evidence type="ECO:0000256" key="7">
    <source>
        <dbReference type="ARBA" id="ARBA00022692"/>
    </source>
</evidence>
<dbReference type="InterPro" id="IPR000223">
    <property type="entry name" value="Pept_S26A_signal_pept_1"/>
</dbReference>
<evidence type="ECO:0000256" key="6">
    <source>
        <dbReference type="ARBA" id="ARBA00022670"/>
    </source>
</evidence>
<dbReference type="InterPro" id="IPR019757">
    <property type="entry name" value="Pept_S26A_signal_pept_1_Lys-AS"/>
</dbReference>
<comment type="subcellular location">
    <subcellularLocation>
        <location evidence="2">Cell membrane</location>
        <topology evidence="2">Single-pass type II membrane protein</topology>
    </subcellularLocation>
    <subcellularLocation>
        <location evidence="13">Membrane</location>
        <topology evidence="13">Single-pass type II membrane protein</topology>
    </subcellularLocation>
</comment>
<keyword evidence="16" id="KW-1185">Reference proteome</keyword>
<dbReference type="FunFam" id="2.10.109.10:FF:000008">
    <property type="entry name" value="Signal peptidase I"/>
    <property type="match status" value="1"/>
</dbReference>
<evidence type="ECO:0000256" key="2">
    <source>
        <dbReference type="ARBA" id="ARBA00004401"/>
    </source>
</evidence>
<evidence type="ECO:0000256" key="3">
    <source>
        <dbReference type="ARBA" id="ARBA00009370"/>
    </source>
</evidence>
<dbReference type="PROSITE" id="PS00761">
    <property type="entry name" value="SPASE_I_3"/>
    <property type="match status" value="1"/>
</dbReference>
<dbReference type="STRING" id="519472.BHY08_02025"/>
<accession>A0A1J0A445</accession>
<dbReference type="PANTHER" id="PTHR43390">
    <property type="entry name" value="SIGNAL PEPTIDASE I"/>
    <property type="match status" value="1"/>
</dbReference>
<evidence type="ECO:0000313" key="16">
    <source>
        <dbReference type="Proteomes" id="UP000191200"/>
    </source>
</evidence>
<dbReference type="CDD" id="cd06530">
    <property type="entry name" value="S26_SPase_I"/>
    <property type="match status" value="1"/>
</dbReference>
<dbReference type="PROSITE" id="PS00760">
    <property type="entry name" value="SPASE_I_2"/>
    <property type="match status" value="1"/>
</dbReference>
<comment type="similarity">
    <text evidence="3 13">Belongs to the peptidase S26 family.</text>
</comment>
<dbReference type="Gene3D" id="2.10.109.10">
    <property type="entry name" value="Umud Fragment, subunit A"/>
    <property type="match status" value="1"/>
</dbReference>
<feature type="domain" description="Peptidase S26" evidence="14">
    <location>
        <begin position="12"/>
        <end position="176"/>
    </location>
</feature>
<evidence type="ECO:0000256" key="11">
    <source>
        <dbReference type="PIRSR" id="PIRSR600223-1"/>
    </source>
</evidence>
<dbReference type="EMBL" id="CP017267">
    <property type="protein sequence ID" value="APB30712.1"/>
    <property type="molecule type" value="Genomic_DNA"/>
</dbReference>
<dbReference type="OrthoDB" id="9802919at2"/>
<proteinExistence type="inferred from homology"/>
<keyword evidence="7 12" id="KW-0812">Transmembrane</keyword>
<evidence type="ECO:0000256" key="8">
    <source>
        <dbReference type="ARBA" id="ARBA00022801"/>
    </source>
</evidence>
<dbReference type="InterPro" id="IPR036286">
    <property type="entry name" value="LexA/Signal_pep-like_sf"/>
</dbReference>
<sequence length="185" mass="21094">MTKPTWIKDLIWYVVLIIALVLLRVFVFTPVTVSGESMMPTLVDGERNIALKMGDTKRFDIVSLVATDDPSKNYVKRVIGMPGDTVEYKDDVLYINGKKMDEPYLNEKKAELKKTNPDDVLTYDFTLESLTGEKTVPENSYFVMGDNRQNSKDSRFPEVGFIPKENIIGKSKIAFWPPSKWGMVK</sequence>
<dbReference type="KEGG" id="vte:BHY08_02025"/>
<dbReference type="Proteomes" id="UP000191200">
    <property type="component" value="Chromosome"/>
</dbReference>
<evidence type="ECO:0000259" key="14">
    <source>
        <dbReference type="Pfam" id="PF10502"/>
    </source>
</evidence>
<dbReference type="Pfam" id="PF10502">
    <property type="entry name" value="Peptidase_S26"/>
    <property type="match status" value="1"/>
</dbReference>
<evidence type="ECO:0000256" key="10">
    <source>
        <dbReference type="ARBA" id="ARBA00023136"/>
    </source>
</evidence>
<keyword evidence="10 12" id="KW-0472">Membrane</keyword>